<organism evidence="1 2">
    <name type="scientific">Teladorsagia circumcincta</name>
    <name type="common">Brown stomach worm</name>
    <name type="synonym">Ostertagia circumcincta</name>
    <dbReference type="NCBI Taxonomy" id="45464"/>
    <lineage>
        <taxon>Eukaryota</taxon>
        <taxon>Metazoa</taxon>
        <taxon>Ecdysozoa</taxon>
        <taxon>Nematoda</taxon>
        <taxon>Chromadorea</taxon>
        <taxon>Rhabditida</taxon>
        <taxon>Rhabditina</taxon>
        <taxon>Rhabditomorpha</taxon>
        <taxon>Strongyloidea</taxon>
        <taxon>Trichostrongylidae</taxon>
        <taxon>Teladorsagia</taxon>
    </lineage>
</organism>
<accession>A0A2G9V0V9</accession>
<sequence>LISGYINLELRPKTRPLVAFALKASLGCSTEANFASAVLAWKEFLLCDVMPDEEEELQVSILQNVVL</sequence>
<evidence type="ECO:0000313" key="1">
    <source>
        <dbReference type="EMBL" id="PIO76134.1"/>
    </source>
</evidence>
<dbReference type="Proteomes" id="UP000230423">
    <property type="component" value="Unassembled WGS sequence"/>
</dbReference>
<dbReference type="EMBL" id="KZ345078">
    <property type="protein sequence ID" value="PIO76134.1"/>
    <property type="molecule type" value="Genomic_DNA"/>
</dbReference>
<gene>
    <name evidence="1" type="ORF">TELCIR_01811</name>
</gene>
<dbReference type="OrthoDB" id="448954at2759"/>
<name>A0A2G9V0V9_TELCI</name>
<evidence type="ECO:0000313" key="2">
    <source>
        <dbReference type="Proteomes" id="UP000230423"/>
    </source>
</evidence>
<dbReference type="AlphaFoldDB" id="A0A2G9V0V9"/>
<protein>
    <submittedName>
        <fullName evidence="1">Uncharacterized protein</fullName>
    </submittedName>
</protein>
<reference evidence="1 2" key="1">
    <citation type="submission" date="2015-09" db="EMBL/GenBank/DDBJ databases">
        <title>Draft genome of the parasitic nematode Teladorsagia circumcincta isolate WARC Sus (inbred).</title>
        <authorList>
            <person name="Mitreva M."/>
        </authorList>
    </citation>
    <scope>NUCLEOTIDE SEQUENCE [LARGE SCALE GENOMIC DNA]</scope>
    <source>
        <strain evidence="1 2">S</strain>
    </source>
</reference>
<proteinExistence type="predicted"/>
<keyword evidence="2" id="KW-1185">Reference proteome</keyword>
<feature type="non-terminal residue" evidence="1">
    <location>
        <position position="1"/>
    </location>
</feature>